<dbReference type="PROSITE" id="PS50885">
    <property type="entry name" value="HAMP"/>
    <property type="match status" value="1"/>
</dbReference>
<evidence type="ECO:0000256" key="7">
    <source>
        <dbReference type="SAM" id="Phobius"/>
    </source>
</evidence>
<feature type="transmembrane region" description="Helical" evidence="7">
    <location>
        <begin position="12"/>
        <end position="32"/>
    </location>
</feature>
<protein>
    <submittedName>
        <fullName evidence="11">Methyl-accepting chemotaxis protein</fullName>
    </submittedName>
</protein>
<keyword evidence="7" id="KW-1133">Transmembrane helix</keyword>
<evidence type="ECO:0000256" key="5">
    <source>
        <dbReference type="PROSITE-ProRule" id="PRU00284"/>
    </source>
</evidence>
<keyword evidence="7" id="KW-0812">Transmembrane</keyword>
<dbReference type="PANTHER" id="PTHR32089">
    <property type="entry name" value="METHYL-ACCEPTING CHEMOTAXIS PROTEIN MCPB"/>
    <property type="match status" value="1"/>
</dbReference>
<dbReference type="PROSITE" id="PS50111">
    <property type="entry name" value="CHEMOTAXIS_TRANSDUC_2"/>
    <property type="match status" value="1"/>
</dbReference>
<dbReference type="SUPFAM" id="SSF58104">
    <property type="entry name" value="Methyl-accepting chemotaxis protein (MCP) signaling domain"/>
    <property type="match status" value="1"/>
</dbReference>
<evidence type="ECO:0000256" key="3">
    <source>
        <dbReference type="ARBA" id="ARBA00023224"/>
    </source>
</evidence>
<dbReference type="SMART" id="SM00283">
    <property type="entry name" value="MA"/>
    <property type="match status" value="1"/>
</dbReference>
<dbReference type="PANTHER" id="PTHR32089:SF112">
    <property type="entry name" value="LYSOZYME-LIKE PROTEIN-RELATED"/>
    <property type="match status" value="1"/>
</dbReference>
<keyword evidence="7" id="KW-0472">Membrane</keyword>
<feature type="domain" description="HAMP" evidence="10">
    <location>
        <begin position="219"/>
        <end position="272"/>
    </location>
</feature>
<dbReference type="SMART" id="SM00304">
    <property type="entry name" value="HAMP"/>
    <property type="match status" value="1"/>
</dbReference>
<feature type="region of interest" description="Disordered" evidence="6">
    <location>
        <begin position="339"/>
        <end position="366"/>
    </location>
</feature>
<comment type="subcellular location">
    <subcellularLocation>
        <location evidence="1">Cell inner membrane</location>
        <topology evidence="1">Multi-pass membrane protein</topology>
    </subcellularLocation>
</comment>
<evidence type="ECO:0000259" key="9">
    <source>
        <dbReference type="PROSITE" id="PS50192"/>
    </source>
</evidence>
<accession>A0ABV9Z5Z9</accession>
<dbReference type="Pfam" id="PF00672">
    <property type="entry name" value="HAMP"/>
    <property type="match status" value="1"/>
</dbReference>
<evidence type="ECO:0000256" key="2">
    <source>
        <dbReference type="ARBA" id="ARBA00022519"/>
    </source>
</evidence>
<feature type="transmembrane region" description="Helical" evidence="7">
    <location>
        <begin position="191"/>
        <end position="218"/>
    </location>
</feature>
<evidence type="ECO:0000256" key="1">
    <source>
        <dbReference type="ARBA" id="ARBA00004429"/>
    </source>
</evidence>
<dbReference type="InterPro" id="IPR029151">
    <property type="entry name" value="Sensor-like_sf"/>
</dbReference>
<keyword evidence="2" id="KW-1003">Cell membrane</keyword>
<gene>
    <name evidence="11" type="ORF">ACFPFW_14645</name>
</gene>
<evidence type="ECO:0000259" key="10">
    <source>
        <dbReference type="PROSITE" id="PS50885"/>
    </source>
</evidence>
<dbReference type="SUPFAM" id="SSF103190">
    <property type="entry name" value="Sensory domain-like"/>
    <property type="match status" value="1"/>
</dbReference>
<keyword evidence="12" id="KW-1185">Reference proteome</keyword>
<sequence length="568" mass="59400">MRLPKLRLRGKSYLFIACLLAVNTAAIGAITLHSLRGELTKQAIASQQQNMRIAASAVKDAFADATVSATGGDVQSVTMSAVPEFAEHDLIDKISGITGQTSTLFAYDPGHDDFIRKSTSVKKPDGSRAIGTPLGKGGEVWQAMKAGKTYQGEANILGKPFFTKYVPIKSASGDVTGILYVGLNKSGFDAMLWQTALTIFGSAAVAGLLLILLASVVIGRGLKPLAHVTATVGELADGKLDVAIPYTANADEVGDIARALETFQTNALRQRDLEDAARGDTDRQRMRGETMAQAAGRFEQTVGRILQAVSNAAGRLHSTASGLTAVSDTTKTRVAHAMAASDEASQHSTAVTSSAEEMSGSVNEISRQVSQSSAIVSRAVSEASHSTEQIQSLSSATEEIGKVLTLIGDIAAQTNLLALNATIEAARAGESGKGFAVVAAEVKSLADQTARATEEIARQIENMNQVSRNAVGAIESVSRTIGEMDTIASAIASAIEEQSAVTREIAGAIGEAAHQTGSARSSMETVREAAEDADTASRDVTTAAEELTEQAREMSEAVTHFLSEMRAA</sequence>
<organism evidence="11 12">
    <name type="scientific">Flaviflagellibacter deserti</name>
    <dbReference type="NCBI Taxonomy" id="2267266"/>
    <lineage>
        <taxon>Bacteria</taxon>
        <taxon>Pseudomonadati</taxon>
        <taxon>Pseudomonadota</taxon>
        <taxon>Alphaproteobacteria</taxon>
        <taxon>Hyphomicrobiales</taxon>
        <taxon>Flaviflagellibacter</taxon>
    </lineage>
</organism>
<dbReference type="InterPro" id="IPR000727">
    <property type="entry name" value="T_SNARE_dom"/>
</dbReference>
<dbReference type="Proteomes" id="UP001595796">
    <property type="component" value="Unassembled WGS sequence"/>
</dbReference>
<reference evidence="12" key="1">
    <citation type="journal article" date="2019" name="Int. J. Syst. Evol. Microbiol.">
        <title>The Global Catalogue of Microorganisms (GCM) 10K type strain sequencing project: providing services to taxonomists for standard genome sequencing and annotation.</title>
        <authorList>
            <consortium name="The Broad Institute Genomics Platform"/>
            <consortium name="The Broad Institute Genome Sequencing Center for Infectious Disease"/>
            <person name="Wu L."/>
            <person name="Ma J."/>
        </authorList>
    </citation>
    <scope>NUCLEOTIDE SEQUENCE [LARGE SCALE GENOMIC DNA]</scope>
    <source>
        <strain evidence="12">CGMCC 1.16444</strain>
    </source>
</reference>
<dbReference type="InterPro" id="IPR003660">
    <property type="entry name" value="HAMP_dom"/>
</dbReference>
<comment type="similarity">
    <text evidence="4">Belongs to the methyl-accepting chemotaxis (MCP) protein family.</text>
</comment>
<proteinExistence type="inferred from homology"/>
<evidence type="ECO:0000313" key="12">
    <source>
        <dbReference type="Proteomes" id="UP001595796"/>
    </source>
</evidence>
<name>A0ABV9Z5Z9_9HYPH</name>
<dbReference type="Gene3D" id="1.10.8.500">
    <property type="entry name" value="HAMP domain in histidine kinase"/>
    <property type="match status" value="1"/>
</dbReference>
<dbReference type="InterPro" id="IPR033462">
    <property type="entry name" value="Cache_3-Cache_2"/>
</dbReference>
<evidence type="ECO:0000259" key="8">
    <source>
        <dbReference type="PROSITE" id="PS50111"/>
    </source>
</evidence>
<dbReference type="PROSITE" id="PS50192">
    <property type="entry name" value="T_SNARE"/>
    <property type="match status" value="1"/>
</dbReference>
<evidence type="ECO:0000313" key="11">
    <source>
        <dbReference type="EMBL" id="MFC5069253.1"/>
    </source>
</evidence>
<evidence type="ECO:0000256" key="4">
    <source>
        <dbReference type="ARBA" id="ARBA00029447"/>
    </source>
</evidence>
<comment type="caution">
    <text evidence="11">The sequence shown here is derived from an EMBL/GenBank/DDBJ whole genome shotgun (WGS) entry which is preliminary data.</text>
</comment>
<dbReference type="InterPro" id="IPR004089">
    <property type="entry name" value="MCPsignal_dom"/>
</dbReference>
<feature type="compositionally biased region" description="Polar residues" evidence="6">
    <location>
        <begin position="346"/>
        <end position="366"/>
    </location>
</feature>
<keyword evidence="3 5" id="KW-0807">Transducer</keyword>
<feature type="compositionally biased region" description="Polar residues" evidence="6">
    <location>
        <begin position="515"/>
        <end position="524"/>
    </location>
</feature>
<dbReference type="CDD" id="cd06225">
    <property type="entry name" value="HAMP"/>
    <property type="match status" value="1"/>
</dbReference>
<dbReference type="Pfam" id="PF17201">
    <property type="entry name" value="Cache_3-Cache_2"/>
    <property type="match status" value="1"/>
</dbReference>
<feature type="domain" description="T-SNARE coiled-coil homology" evidence="9">
    <location>
        <begin position="464"/>
        <end position="526"/>
    </location>
</feature>
<dbReference type="EMBL" id="JBHSJF010000006">
    <property type="protein sequence ID" value="MFC5069253.1"/>
    <property type="molecule type" value="Genomic_DNA"/>
</dbReference>
<evidence type="ECO:0000256" key="6">
    <source>
        <dbReference type="SAM" id="MobiDB-lite"/>
    </source>
</evidence>
<keyword evidence="2" id="KW-0997">Cell inner membrane</keyword>
<feature type="domain" description="Methyl-accepting transducer" evidence="8">
    <location>
        <begin position="287"/>
        <end position="548"/>
    </location>
</feature>
<dbReference type="RefSeq" id="WP_162799767.1">
    <property type="nucleotide sequence ID" value="NZ_JBHSJF010000006.1"/>
</dbReference>
<dbReference type="Gene3D" id="1.10.287.950">
    <property type="entry name" value="Methyl-accepting chemotaxis protein"/>
    <property type="match status" value="1"/>
</dbReference>
<dbReference type="Pfam" id="PF00015">
    <property type="entry name" value="MCPsignal"/>
    <property type="match status" value="1"/>
</dbReference>
<feature type="region of interest" description="Disordered" evidence="6">
    <location>
        <begin position="513"/>
        <end position="540"/>
    </location>
</feature>